<keyword evidence="5" id="KW-1185">Reference proteome</keyword>
<dbReference type="EMBL" id="MU853401">
    <property type="protein sequence ID" value="KAK4138824.1"/>
    <property type="molecule type" value="Genomic_DNA"/>
</dbReference>
<evidence type="ECO:0000259" key="3">
    <source>
        <dbReference type="Pfam" id="PF05004"/>
    </source>
</evidence>
<evidence type="ECO:0000313" key="5">
    <source>
        <dbReference type="Proteomes" id="UP001304895"/>
    </source>
</evidence>
<accession>A0AAN6UTQ3</accession>
<sequence>MSELRRRAVGSGKTVSRKARLKPESGLSSANHSPNGSPAPSRANSRPASRYASEDESTSDSENDDALTTGTNSVSGEVEEDSSSTWPERLQDRVTELQDRKRSSVQGREATLNGYNHLLRHHFAQRQLARSAGDVIHVLLKLIKAASSDEECLRALKAFTLTILTCPSESIFEEALPILKAACHDSEKENIKVEAIHGLCIGVTYGGGSGDAADEILDFLLEIIESDGQMVDAPDSGAVVAAALQAWAFVASHMEELTEQSEQAIDAFMEQLDSTDTDVQTSAGVNIALVFEAARDYEAETGESVDMQYNQHRIMTRMAEIVRDSSKAVSKKGRRQLRSNFSSIVTSLERGKGPGYSTAGRSGPNPHVGGAKTDEHGDFQEFGYREKIRIHNQFLLIDTWSLHARAEMLRVLLGGGFAIHYIENPTVRDILSSAEVEFIASTKSRK</sequence>
<reference evidence="4" key="1">
    <citation type="journal article" date="2023" name="Mol. Phylogenet. Evol.">
        <title>Genome-scale phylogeny and comparative genomics of the fungal order Sordariales.</title>
        <authorList>
            <person name="Hensen N."/>
            <person name="Bonometti L."/>
            <person name="Westerberg I."/>
            <person name="Brannstrom I.O."/>
            <person name="Guillou S."/>
            <person name="Cros-Aarteil S."/>
            <person name="Calhoun S."/>
            <person name="Haridas S."/>
            <person name="Kuo A."/>
            <person name="Mondo S."/>
            <person name="Pangilinan J."/>
            <person name="Riley R."/>
            <person name="LaButti K."/>
            <person name="Andreopoulos B."/>
            <person name="Lipzen A."/>
            <person name="Chen C."/>
            <person name="Yan M."/>
            <person name="Daum C."/>
            <person name="Ng V."/>
            <person name="Clum A."/>
            <person name="Steindorff A."/>
            <person name="Ohm R.A."/>
            <person name="Martin F."/>
            <person name="Silar P."/>
            <person name="Natvig D.O."/>
            <person name="Lalanne C."/>
            <person name="Gautier V."/>
            <person name="Ament-Velasquez S.L."/>
            <person name="Kruys A."/>
            <person name="Hutchinson M.I."/>
            <person name="Powell A.J."/>
            <person name="Barry K."/>
            <person name="Miller A.N."/>
            <person name="Grigoriev I.V."/>
            <person name="Debuchy R."/>
            <person name="Gladieux P."/>
            <person name="Hiltunen Thoren M."/>
            <person name="Johannesson H."/>
        </authorList>
    </citation>
    <scope>NUCLEOTIDE SEQUENCE</scope>
    <source>
        <strain evidence="4">CBS 123565</strain>
    </source>
</reference>
<dbReference type="InterPro" id="IPR011989">
    <property type="entry name" value="ARM-like"/>
</dbReference>
<dbReference type="Proteomes" id="UP001304895">
    <property type="component" value="Unassembled WGS sequence"/>
</dbReference>
<comment type="caution">
    <text evidence="4">The sequence shown here is derived from an EMBL/GenBank/DDBJ whole genome shotgun (WGS) entry which is preliminary data.</text>
</comment>
<dbReference type="PANTHER" id="PTHR12354">
    <property type="entry name" value="INTERFERON-RELATED DEVELOPMENTAL REGULATOR"/>
    <property type="match status" value="1"/>
</dbReference>
<name>A0AAN6UTQ3_9PEZI</name>
<organism evidence="4 5">
    <name type="scientific">Trichocladium antarcticum</name>
    <dbReference type="NCBI Taxonomy" id="1450529"/>
    <lineage>
        <taxon>Eukaryota</taxon>
        <taxon>Fungi</taxon>
        <taxon>Dikarya</taxon>
        <taxon>Ascomycota</taxon>
        <taxon>Pezizomycotina</taxon>
        <taxon>Sordariomycetes</taxon>
        <taxon>Sordariomycetidae</taxon>
        <taxon>Sordariales</taxon>
        <taxon>Chaetomiaceae</taxon>
        <taxon>Trichocladium</taxon>
    </lineage>
</organism>
<protein>
    <recommendedName>
        <fullName evidence="3">Interferon-related developmental regulator N-terminal domain-containing protein</fullName>
    </recommendedName>
</protein>
<evidence type="ECO:0000256" key="2">
    <source>
        <dbReference type="SAM" id="MobiDB-lite"/>
    </source>
</evidence>
<gene>
    <name evidence="4" type="ORF">BT67DRAFT_438134</name>
</gene>
<feature type="region of interest" description="Disordered" evidence="2">
    <location>
        <begin position="1"/>
        <end position="90"/>
    </location>
</feature>
<evidence type="ECO:0000256" key="1">
    <source>
        <dbReference type="ARBA" id="ARBA00008828"/>
    </source>
</evidence>
<dbReference type="Pfam" id="PF05004">
    <property type="entry name" value="IFRD"/>
    <property type="match status" value="1"/>
</dbReference>
<dbReference type="PANTHER" id="PTHR12354:SF1">
    <property type="entry name" value="INTERFERON-RELATED DEVELOPMENTAL REGULATOR 1"/>
    <property type="match status" value="1"/>
</dbReference>
<evidence type="ECO:0000313" key="4">
    <source>
        <dbReference type="EMBL" id="KAK4138824.1"/>
    </source>
</evidence>
<feature type="compositionally biased region" description="Polar residues" evidence="2">
    <location>
        <begin position="26"/>
        <end position="47"/>
    </location>
</feature>
<dbReference type="InterPro" id="IPR007701">
    <property type="entry name" value="Interferon-rel_develop_reg_N"/>
</dbReference>
<feature type="compositionally biased region" description="Acidic residues" evidence="2">
    <location>
        <begin position="54"/>
        <end position="65"/>
    </location>
</feature>
<reference evidence="4" key="2">
    <citation type="submission" date="2023-05" db="EMBL/GenBank/DDBJ databases">
        <authorList>
            <consortium name="Lawrence Berkeley National Laboratory"/>
            <person name="Steindorff A."/>
            <person name="Hensen N."/>
            <person name="Bonometti L."/>
            <person name="Westerberg I."/>
            <person name="Brannstrom I.O."/>
            <person name="Guillou S."/>
            <person name="Cros-Aarteil S."/>
            <person name="Calhoun S."/>
            <person name="Haridas S."/>
            <person name="Kuo A."/>
            <person name="Mondo S."/>
            <person name="Pangilinan J."/>
            <person name="Riley R."/>
            <person name="Labutti K."/>
            <person name="Andreopoulos B."/>
            <person name="Lipzen A."/>
            <person name="Chen C."/>
            <person name="Yanf M."/>
            <person name="Daum C."/>
            <person name="Ng V."/>
            <person name="Clum A."/>
            <person name="Ohm R."/>
            <person name="Martin F."/>
            <person name="Silar P."/>
            <person name="Natvig D."/>
            <person name="Lalanne C."/>
            <person name="Gautier V."/>
            <person name="Ament-Velasquez S.L."/>
            <person name="Kruys A."/>
            <person name="Hutchinson M.I."/>
            <person name="Powell A.J."/>
            <person name="Barry K."/>
            <person name="Miller A.N."/>
            <person name="Grigoriev I.V."/>
            <person name="Debuchy R."/>
            <person name="Gladieux P."/>
            <person name="Thoren M.H."/>
            <person name="Johannesson H."/>
        </authorList>
    </citation>
    <scope>NUCLEOTIDE SEQUENCE</scope>
    <source>
        <strain evidence="4">CBS 123565</strain>
    </source>
</reference>
<feature type="region of interest" description="Disordered" evidence="2">
    <location>
        <begin position="348"/>
        <end position="376"/>
    </location>
</feature>
<feature type="domain" description="Interferon-related developmental regulator N-terminal" evidence="3">
    <location>
        <begin position="61"/>
        <end position="349"/>
    </location>
</feature>
<dbReference type="Gene3D" id="1.25.10.10">
    <property type="entry name" value="Leucine-rich Repeat Variant"/>
    <property type="match status" value="1"/>
</dbReference>
<dbReference type="SUPFAM" id="SSF48371">
    <property type="entry name" value="ARM repeat"/>
    <property type="match status" value="1"/>
</dbReference>
<dbReference type="AlphaFoldDB" id="A0AAN6UTQ3"/>
<dbReference type="InterPro" id="IPR016024">
    <property type="entry name" value="ARM-type_fold"/>
</dbReference>
<proteinExistence type="inferred from homology"/>
<comment type="similarity">
    <text evidence="1">Belongs to the IFRD family.</text>
</comment>
<dbReference type="InterPro" id="IPR039777">
    <property type="entry name" value="IFRD"/>
</dbReference>